<evidence type="ECO:0000313" key="3">
    <source>
        <dbReference type="Proteomes" id="UP001500822"/>
    </source>
</evidence>
<keyword evidence="3" id="KW-1185">Reference proteome</keyword>
<name>A0ABP8YW87_9ACTN</name>
<evidence type="ECO:0000313" key="2">
    <source>
        <dbReference type="EMBL" id="GAA4739140.1"/>
    </source>
</evidence>
<sequence length="119" mass="12866">MWIPAVGRQWLVRGPQRAGHRGSVADRGLGSGTYTGQMMIGILLLVAECEVSLKAERAEAKRELIRKRRFAGRRSTARRWRGWPGSRGIATDDLSDAGGSEMNASNARDGRPDGCGGGE</sequence>
<protein>
    <submittedName>
        <fullName evidence="2">Uncharacterized protein</fullName>
    </submittedName>
</protein>
<dbReference type="Proteomes" id="UP001500822">
    <property type="component" value="Unassembled WGS sequence"/>
</dbReference>
<reference evidence="3" key="1">
    <citation type="journal article" date="2019" name="Int. J. Syst. Evol. Microbiol.">
        <title>The Global Catalogue of Microorganisms (GCM) 10K type strain sequencing project: providing services to taxonomists for standard genome sequencing and annotation.</title>
        <authorList>
            <consortium name="The Broad Institute Genomics Platform"/>
            <consortium name="The Broad Institute Genome Sequencing Center for Infectious Disease"/>
            <person name="Wu L."/>
            <person name="Ma J."/>
        </authorList>
    </citation>
    <scope>NUCLEOTIDE SEQUENCE [LARGE SCALE GENOMIC DNA]</scope>
    <source>
        <strain evidence="3">JCM 18077</strain>
    </source>
</reference>
<proteinExistence type="predicted"/>
<dbReference type="EMBL" id="BAABIE010000001">
    <property type="protein sequence ID" value="GAA4739140.1"/>
    <property type="molecule type" value="Genomic_DNA"/>
</dbReference>
<evidence type="ECO:0000256" key="1">
    <source>
        <dbReference type="SAM" id="MobiDB-lite"/>
    </source>
</evidence>
<organism evidence="2 3">
    <name type="scientific">Gordonia alkaliphila</name>
    <dbReference type="NCBI Taxonomy" id="1053547"/>
    <lineage>
        <taxon>Bacteria</taxon>
        <taxon>Bacillati</taxon>
        <taxon>Actinomycetota</taxon>
        <taxon>Actinomycetes</taxon>
        <taxon>Mycobacteriales</taxon>
        <taxon>Gordoniaceae</taxon>
        <taxon>Gordonia</taxon>
    </lineage>
</organism>
<accession>A0ABP8YW87</accession>
<feature type="region of interest" description="Disordered" evidence="1">
    <location>
        <begin position="76"/>
        <end position="119"/>
    </location>
</feature>
<comment type="caution">
    <text evidence="2">The sequence shown here is derived from an EMBL/GenBank/DDBJ whole genome shotgun (WGS) entry which is preliminary data.</text>
</comment>
<gene>
    <name evidence="2" type="ORF">GCM10023217_03640</name>
</gene>